<dbReference type="InterPro" id="IPR038019">
    <property type="entry name" value="PRib_AMP_CycHydrolase_sf"/>
</dbReference>
<dbReference type="RefSeq" id="WP_173074419.1">
    <property type="nucleotide sequence ID" value="NZ_CP041345.1"/>
</dbReference>
<keyword evidence="8 15" id="KW-0963">Cytoplasm</keyword>
<gene>
    <name evidence="15" type="primary">hisI</name>
    <name evidence="15" type="synonym">hisIE</name>
    <name evidence="17" type="ORF">FHG85_07175</name>
</gene>
<evidence type="ECO:0000256" key="1">
    <source>
        <dbReference type="ARBA" id="ARBA00000024"/>
    </source>
</evidence>
<keyword evidence="11 15" id="KW-0378">Hydrolase</keyword>
<dbReference type="Gene3D" id="1.10.287.1080">
    <property type="entry name" value="MazG-like"/>
    <property type="match status" value="1"/>
</dbReference>
<dbReference type="GO" id="GO:0004636">
    <property type="term" value="F:phosphoribosyl-ATP diphosphatase activity"/>
    <property type="evidence" value="ECO:0007669"/>
    <property type="project" value="UniProtKB-UniRule"/>
</dbReference>
<evidence type="ECO:0000256" key="5">
    <source>
        <dbReference type="ARBA" id="ARBA00005204"/>
    </source>
</evidence>
<dbReference type="NCBIfam" id="NF002747">
    <property type="entry name" value="PRK02759.1"/>
    <property type="match status" value="1"/>
</dbReference>
<proteinExistence type="inferred from homology"/>
<feature type="region of interest" description="Phosphoribosyl-AMP cyclohydrolase" evidence="15">
    <location>
        <begin position="1"/>
        <end position="109"/>
    </location>
</feature>
<comment type="similarity">
    <text evidence="7 15">In the N-terminal section; belongs to the PRA-CH family.</text>
</comment>
<dbReference type="HAMAP" id="MF_01019">
    <property type="entry name" value="HisIE"/>
    <property type="match status" value="1"/>
</dbReference>
<reference evidence="17 18" key="1">
    <citation type="submission" date="2019-07" db="EMBL/GenBank/DDBJ databases">
        <title>Thalassofilum flectens gen. nov., sp. nov., a novel moderate thermophilic anaerobe from a shallow sea hot spring in Kunashir Island (Russia), representing a new family in the order Bacteroidales, and proposal of Thalassofilacea fam. nov.</title>
        <authorList>
            <person name="Kochetkova T.V."/>
            <person name="Podosokorskaya O.A."/>
            <person name="Novikov A."/>
            <person name="Elcheninov A.G."/>
            <person name="Toshchakov S.V."/>
            <person name="Kublanov I.V."/>
        </authorList>
    </citation>
    <scope>NUCLEOTIDE SEQUENCE [LARGE SCALE GENOMIC DNA]</scope>
    <source>
        <strain evidence="17 18">38-H</strain>
    </source>
</reference>
<evidence type="ECO:0000313" key="18">
    <source>
        <dbReference type="Proteomes" id="UP000500961"/>
    </source>
</evidence>
<dbReference type="PANTHER" id="PTHR42945">
    <property type="entry name" value="HISTIDINE BIOSYNTHESIS BIFUNCTIONAL PROTEIN"/>
    <property type="match status" value="1"/>
</dbReference>
<dbReference type="GO" id="GO:0000105">
    <property type="term" value="P:L-histidine biosynthetic process"/>
    <property type="evidence" value="ECO:0007669"/>
    <property type="project" value="UniProtKB-UniRule"/>
</dbReference>
<evidence type="ECO:0000256" key="14">
    <source>
        <dbReference type="ARBA" id="ARBA00023268"/>
    </source>
</evidence>
<dbReference type="KEGG" id="ttz:FHG85_07175"/>
<keyword evidence="9 15" id="KW-0028">Amino-acid biosynthesis</keyword>
<dbReference type="FunFam" id="1.10.287.1080:FF:000002">
    <property type="entry name" value="Histidine biosynthesis bifunctional protein HisIE"/>
    <property type="match status" value="1"/>
</dbReference>
<dbReference type="UniPathway" id="UPA00031">
    <property type="reaction ID" value="UER00007"/>
</dbReference>
<evidence type="ECO:0000256" key="11">
    <source>
        <dbReference type="ARBA" id="ARBA00022801"/>
    </source>
</evidence>
<evidence type="ECO:0000256" key="13">
    <source>
        <dbReference type="ARBA" id="ARBA00023102"/>
    </source>
</evidence>
<keyword evidence="13 15" id="KW-0368">Histidine biosynthesis</keyword>
<dbReference type="InterPro" id="IPR002496">
    <property type="entry name" value="PRib_AMP_CycHydrolase_dom"/>
</dbReference>
<evidence type="ECO:0000256" key="8">
    <source>
        <dbReference type="ARBA" id="ARBA00022490"/>
    </source>
</evidence>
<name>A0A7D3XVK1_9BACT</name>
<evidence type="ECO:0000256" key="15">
    <source>
        <dbReference type="HAMAP-Rule" id="MF_01019"/>
    </source>
</evidence>
<dbReference type="EC" id="3.6.1.31" evidence="15"/>
<dbReference type="FunFam" id="3.10.20.810:FF:000001">
    <property type="entry name" value="Histidine biosynthesis bifunctional protein HisIE"/>
    <property type="match status" value="1"/>
</dbReference>
<dbReference type="InterPro" id="IPR021130">
    <property type="entry name" value="PRib-ATP_PPHydrolase-like"/>
</dbReference>
<sequence length="219" mass="24527">MTTLNFDKLNGLIPAIIQDAATNRVLMLGFMNREALEVTRKTGLATFYSRTRRQIWTKGETSGNYLKVAAIIPDCDGDTLLVKVNPQGPVCHTGNDTCFNEINRNSLGFIEYLESVIESRKDEQPDSSYTAKLFSAGNKRIAKKIGEEAVELALESETGSNERLLDETADLIYHALVLLASRNLKFENVIDVLKNRHADSKASNEQIDNFKRGEKQWGK</sequence>
<dbReference type="EC" id="3.5.4.19" evidence="15"/>
<dbReference type="Proteomes" id="UP000500961">
    <property type="component" value="Chromosome"/>
</dbReference>
<dbReference type="Pfam" id="PF01503">
    <property type="entry name" value="PRA-PH"/>
    <property type="match status" value="1"/>
</dbReference>
<dbReference type="Gene3D" id="3.10.20.810">
    <property type="entry name" value="Phosphoribosyl-AMP cyclohydrolase"/>
    <property type="match status" value="1"/>
</dbReference>
<dbReference type="HAMAP" id="MF_01020">
    <property type="entry name" value="HisE"/>
    <property type="match status" value="1"/>
</dbReference>
<evidence type="ECO:0000256" key="6">
    <source>
        <dbReference type="ARBA" id="ARBA00007731"/>
    </source>
</evidence>
<dbReference type="NCBIfam" id="NF000768">
    <property type="entry name" value="PRK00051.1"/>
    <property type="match status" value="1"/>
</dbReference>
<comment type="catalytic activity">
    <reaction evidence="2 15">
        <text>1-(5-phospho-beta-D-ribosyl)-ATP + H2O = 1-(5-phospho-beta-D-ribosyl)-5'-AMP + diphosphate + H(+)</text>
        <dbReference type="Rhea" id="RHEA:22828"/>
        <dbReference type="ChEBI" id="CHEBI:15377"/>
        <dbReference type="ChEBI" id="CHEBI:15378"/>
        <dbReference type="ChEBI" id="CHEBI:33019"/>
        <dbReference type="ChEBI" id="CHEBI:59457"/>
        <dbReference type="ChEBI" id="CHEBI:73183"/>
        <dbReference type="EC" id="3.6.1.31"/>
    </reaction>
</comment>
<keyword evidence="10 15" id="KW-0547">Nucleotide-binding</keyword>
<comment type="pathway">
    <text evidence="5 15">Amino-acid biosynthesis; L-histidine biosynthesis; L-histidine from 5-phospho-alpha-D-ribose 1-diphosphate: step 2/9.</text>
</comment>
<evidence type="ECO:0000256" key="7">
    <source>
        <dbReference type="ARBA" id="ARBA00008299"/>
    </source>
</evidence>
<accession>A0A7D3XVK1</accession>
<evidence type="ECO:0000256" key="10">
    <source>
        <dbReference type="ARBA" id="ARBA00022741"/>
    </source>
</evidence>
<comment type="similarity">
    <text evidence="6 15">In the C-terminal section; belongs to the PRA-PH family.</text>
</comment>
<keyword evidence="18" id="KW-1185">Reference proteome</keyword>
<dbReference type="GO" id="GO:0005737">
    <property type="term" value="C:cytoplasm"/>
    <property type="evidence" value="ECO:0007669"/>
    <property type="project" value="UniProtKB-SubCell"/>
</dbReference>
<evidence type="ECO:0000313" key="17">
    <source>
        <dbReference type="EMBL" id="QKG80051.1"/>
    </source>
</evidence>
<protein>
    <recommendedName>
        <fullName evidence="15">Histidine biosynthesis bifunctional protein HisIE</fullName>
    </recommendedName>
    <domain>
        <recommendedName>
            <fullName evidence="15">Phosphoribosyl-AMP cyclohydrolase</fullName>
            <shortName evidence="15">PRA-CH</shortName>
            <ecNumber evidence="15">3.5.4.19</ecNumber>
        </recommendedName>
    </domain>
    <domain>
        <recommendedName>
            <fullName evidence="15">Phosphoribosyl-ATP pyrophosphatase</fullName>
            <shortName evidence="15">PRA-PH</shortName>
            <ecNumber evidence="15">3.6.1.31</ecNumber>
        </recommendedName>
    </domain>
</protein>
<dbReference type="InterPro" id="IPR023019">
    <property type="entry name" value="His_synth_HisIE"/>
</dbReference>
<dbReference type="CDD" id="cd11534">
    <property type="entry name" value="NTP-PPase_HisIE_like"/>
    <property type="match status" value="1"/>
</dbReference>
<organism evidence="17 18">
    <name type="scientific">Tenuifilum thalassicum</name>
    <dbReference type="NCBI Taxonomy" id="2590900"/>
    <lineage>
        <taxon>Bacteria</taxon>
        <taxon>Pseudomonadati</taxon>
        <taxon>Bacteroidota</taxon>
        <taxon>Bacteroidia</taxon>
        <taxon>Bacteroidales</taxon>
        <taxon>Tenuifilaceae</taxon>
        <taxon>Tenuifilum</taxon>
    </lineage>
</organism>
<dbReference type="NCBIfam" id="TIGR03188">
    <property type="entry name" value="histidine_hisI"/>
    <property type="match status" value="1"/>
</dbReference>
<dbReference type="SUPFAM" id="SSF141734">
    <property type="entry name" value="HisI-like"/>
    <property type="match status" value="1"/>
</dbReference>
<dbReference type="EMBL" id="CP041345">
    <property type="protein sequence ID" value="QKG80051.1"/>
    <property type="molecule type" value="Genomic_DNA"/>
</dbReference>
<comment type="catalytic activity">
    <reaction evidence="1 15">
        <text>1-(5-phospho-beta-D-ribosyl)-5'-AMP + H2O = 1-(5-phospho-beta-D-ribosyl)-5-[(5-phospho-beta-D-ribosylamino)methylideneamino]imidazole-4-carboxamide</text>
        <dbReference type="Rhea" id="RHEA:20049"/>
        <dbReference type="ChEBI" id="CHEBI:15377"/>
        <dbReference type="ChEBI" id="CHEBI:58435"/>
        <dbReference type="ChEBI" id="CHEBI:59457"/>
        <dbReference type="EC" id="3.5.4.19"/>
    </reaction>
</comment>
<dbReference type="AlphaFoldDB" id="A0A7D3XVK1"/>
<dbReference type="GO" id="GO:0005524">
    <property type="term" value="F:ATP binding"/>
    <property type="evidence" value="ECO:0007669"/>
    <property type="project" value="UniProtKB-KW"/>
</dbReference>
<evidence type="ECO:0000256" key="12">
    <source>
        <dbReference type="ARBA" id="ARBA00022840"/>
    </source>
</evidence>
<dbReference type="InterPro" id="IPR008179">
    <property type="entry name" value="HisE"/>
</dbReference>
<evidence type="ECO:0000256" key="3">
    <source>
        <dbReference type="ARBA" id="ARBA00004496"/>
    </source>
</evidence>
<feature type="domain" description="Phosphoribosyl-AMP cyclohydrolase" evidence="16">
    <location>
        <begin position="27"/>
        <end position="100"/>
    </location>
</feature>
<keyword evidence="14 15" id="KW-0511">Multifunctional enzyme</keyword>
<comment type="subcellular location">
    <subcellularLocation>
        <location evidence="3 15">Cytoplasm</location>
    </subcellularLocation>
</comment>
<dbReference type="SUPFAM" id="SSF101386">
    <property type="entry name" value="all-alpha NTP pyrophosphatases"/>
    <property type="match status" value="1"/>
</dbReference>
<evidence type="ECO:0000256" key="4">
    <source>
        <dbReference type="ARBA" id="ARBA00005169"/>
    </source>
</evidence>
<dbReference type="GO" id="GO:0004635">
    <property type="term" value="F:phosphoribosyl-AMP cyclohydrolase activity"/>
    <property type="evidence" value="ECO:0007669"/>
    <property type="project" value="UniProtKB-UniRule"/>
</dbReference>
<evidence type="ECO:0000256" key="9">
    <source>
        <dbReference type="ARBA" id="ARBA00022605"/>
    </source>
</evidence>
<evidence type="ECO:0000259" key="16">
    <source>
        <dbReference type="Pfam" id="PF01502"/>
    </source>
</evidence>
<comment type="pathway">
    <text evidence="4 15">Amino-acid biosynthesis; L-histidine biosynthesis; L-histidine from 5-phospho-alpha-D-ribose 1-diphosphate: step 3/9.</text>
</comment>
<evidence type="ECO:0000256" key="2">
    <source>
        <dbReference type="ARBA" id="ARBA00001460"/>
    </source>
</evidence>
<keyword evidence="12 15" id="KW-0067">ATP-binding</keyword>
<dbReference type="PANTHER" id="PTHR42945:SF9">
    <property type="entry name" value="HISTIDINE BIOSYNTHESIS BIFUNCTIONAL PROTEIN HISIE"/>
    <property type="match status" value="1"/>
</dbReference>
<dbReference type="Pfam" id="PF01502">
    <property type="entry name" value="PRA-CH"/>
    <property type="match status" value="1"/>
</dbReference>
<feature type="region of interest" description="Phosphoribosyl-ATP pyrophosphohydrolase" evidence="15">
    <location>
        <begin position="110"/>
        <end position="219"/>
    </location>
</feature>